<reference evidence="1" key="1">
    <citation type="submission" date="2014-11" db="EMBL/GenBank/DDBJ databases">
        <authorList>
            <person name="Amaro Gonzalez C."/>
        </authorList>
    </citation>
    <scope>NUCLEOTIDE SEQUENCE</scope>
</reference>
<reference evidence="1" key="2">
    <citation type="journal article" date="2015" name="Fish Shellfish Immunol.">
        <title>Early steps in the European eel (Anguilla anguilla)-Vibrio vulnificus interaction in the gills: Role of the RtxA13 toxin.</title>
        <authorList>
            <person name="Callol A."/>
            <person name="Pajuelo D."/>
            <person name="Ebbesson L."/>
            <person name="Teles M."/>
            <person name="MacKenzie S."/>
            <person name="Amaro C."/>
        </authorList>
    </citation>
    <scope>NUCLEOTIDE SEQUENCE</scope>
</reference>
<accession>A0A0E9QQ75</accession>
<name>A0A0E9QQ75_ANGAN</name>
<dbReference type="AlphaFoldDB" id="A0A0E9QQ75"/>
<dbReference type="EMBL" id="GBXM01090319">
    <property type="protein sequence ID" value="JAH18258.1"/>
    <property type="molecule type" value="Transcribed_RNA"/>
</dbReference>
<evidence type="ECO:0000313" key="1">
    <source>
        <dbReference type="EMBL" id="JAH18258.1"/>
    </source>
</evidence>
<organism evidence="1">
    <name type="scientific">Anguilla anguilla</name>
    <name type="common">European freshwater eel</name>
    <name type="synonym">Muraena anguilla</name>
    <dbReference type="NCBI Taxonomy" id="7936"/>
    <lineage>
        <taxon>Eukaryota</taxon>
        <taxon>Metazoa</taxon>
        <taxon>Chordata</taxon>
        <taxon>Craniata</taxon>
        <taxon>Vertebrata</taxon>
        <taxon>Euteleostomi</taxon>
        <taxon>Actinopterygii</taxon>
        <taxon>Neopterygii</taxon>
        <taxon>Teleostei</taxon>
        <taxon>Anguilliformes</taxon>
        <taxon>Anguillidae</taxon>
        <taxon>Anguilla</taxon>
    </lineage>
</organism>
<proteinExistence type="predicted"/>
<protein>
    <submittedName>
        <fullName evidence="1">Uncharacterized protein</fullName>
    </submittedName>
</protein>
<sequence>MSQAHQFHTTQIKLSLGLN</sequence>